<dbReference type="Proteomes" id="UP001056610">
    <property type="component" value="Chromosome"/>
</dbReference>
<dbReference type="EMBL" id="CP097320">
    <property type="protein sequence ID" value="UQX11558.1"/>
    <property type="molecule type" value="Genomic_DNA"/>
</dbReference>
<name>A0ABY4QMM5_9MYCO</name>
<accession>A0ABY4QMM5</accession>
<proteinExistence type="predicted"/>
<dbReference type="RefSeq" id="WP_219067431.1">
    <property type="nucleotide sequence ID" value="NZ_CAJUXY010000019.1"/>
</dbReference>
<sequence length="94" mass="10394">MAYLHIPLRNASIALNTAGADDPDQPVAVAAGELFEWAWLIAELAGWLEHADEHTRADFDRFFDGYATPDKTAWYATHIAERIAALLDGDRGQP</sequence>
<evidence type="ECO:0000313" key="2">
    <source>
        <dbReference type="Proteomes" id="UP001056610"/>
    </source>
</evidence>
<evidence type="ECO:0000313" key="1">
    <source>
        <dbReference type="EMBL" id="UQX11558.1"/>
    </source>
</evidence>
<gene>
    <name evidence="1" type="ORF">M5I08_03440</name>
</gene>
<keyword evidence="2" id="KW-1185">Reference proteome</keyword>
<reference evidence="1" key="1">
    <citation type="submission" date="2022-05" db="EMBL/GenBank/DDBJ databases">
        <title>A methanotrophic Mycobacterium dominates a cave microbial ecosystem.</title>
        <authorList>
            <person name="Van Spanning R.J.M."/>
            <person name="Guan Q."/>
            <person name="Melkonian C."/>
            <person name="Gallant J."/>
            <person name="Polerecky L."/>
            <person name="Flot J.-F."/>
            <person name="Brandt B.W."/>
            <person name="Braster M."/>
            <person name="Iturbe Espinoza P."/>
            <person name="Aerts J."/>
            <person name="Meima-Franke M."/>
            <person name="Piersma S.R."/>
            <person name="Bunduc C."/>
            <person name="Ummels R."/>
            <person name="Pain A."/>
            <person name="Fleming E.J."/>
            <person name="van der Wel N."/>
            <person name="Gherman V.D."/>
            <person name="Sarbu S.M."/>
            <person name="Bodelier P.L.E."/>
            <person name="Bitter W."/>
        </authorList>
    </citation>
    <scope>NUCLEOTIDE SEQUENCE</scope>
    <source>
        <strain evidence="1">Sulfur Cave</strain>
    </source>
</reference>
<protein>
    <submittedName>
        <fullName evidence="1">Uncharacterized protein</fullName>
    </submittedName>
</protein>
<organism evidence="1 2">
    <name type="scientific">Candidatus Mycobacterium methanotrophicum</name>
    <dbReference type="NCBI Taxonomy" id="2943498"/>
    <lineage>
        <taxon>Bacteria</taxon>
        <taxon>Bacillati</taxon>
        <taxon>Actinomycetota</taxon>
        <taxon>Actinomycetes</taxon>
        <taxon>Mycobacteriales</taxon>
        <taxon>Mycobacteriaceae</taxon>
        <taxon>Mycobacterium</taxon>
    </lineage>
</organism>